<dbReference type="AlphaFoldDB" id="A0A2D0N4L6"/>
<keyword evidence="2" id="KW-1185">Reference proteome</keyword>
<protein>
    <submittedName>
        <fullName evidence="1">Uncharacterized protein</fullName>
    </submittedName>
</protein>
<accession>A0A2D0N4L6</accession>
<evidence type="ECO:0000313" key="2">
    <source>
        <dbReference type="Proteomes" id="UP000223913"/>
    </source>
</evidence>
<reference evidence="1 2" key="1">
    <citation type="submission" date="2017-10" db="EMBL/GenBank/DDBJ databases">
        <title>The draft genome sequence of Lewinella nigricans NBRC 102662.</title>
        <authorList>
            <person name="Wang K."/>
        </authorList>
    </citation>
    <scope>NUCLEOTIDE SEQUENCE [LARGE SCALE GENOMIC DNA]</scope>
    <source>
        <strain evidence="1 2">NBRC 102662</strain>
    </source>
</reference>
<organism evidence="1 2">
    <name type="scientific">Flavilitoribacter nigricans (strain ATCC 23147 / DSM 23189 / NBRC 102662 / NCIMB 1420 / SS-2)</name>
    <name type="common">Lewinella nigricans</name>
    <dbReference type="NCBI Taxonomy" id="1122177"/>
    <lineage>
        <taxon>Bacteria</taxon>
        <taxon>Pseudomonadati</taxon>
        <taxon>Bacteroidota</taxon>
        <taxon>Saprospiria</taxon>
        <taxon>Saprospirales</taxon>
        <taxon>Lewinellaceae</taxon>
        <taxon>Flavilitoribacter</taxon>
    </lineage>
</organism>
<gene>
    <name evidence="1" type="ORF">CRP01_26010</name>
</gene>
<evidence type="ECO:0000313" key="1">
    <source>
        <dbReference type="EMBL" id="PHN03461.1"/>
    </source>
</evidence>
<sequence length="87" mass="10764">MLQLLMTVRPFIVYNQILRQKIARNFIFFVKSLKLSEKHHYLPNKIRAKQCVRSNQLTDKIRMRHSEYRYREMLRAKCPAISYLYWE</sequence>
<name>A0A2D0N4L6_FLAN2</name>
<dbReference type="EMBL" id="PDUD01000031">
    <property type="protein sequence ID" value="PHN03461.1"/>
    <property type="molecule type" value="Genomic_DNA"/>
</dbReference>
<comment type="caution">
    <text evidence="1">The sequence shown here is derived from an EMBL/GenBank/DDBJ whole genome shotgun (WGS) entry which is preliminary data.</text>
</comment>
<proteinExistence type="predicted"/>
<dbReference type="Proteomes" id="UP000223913">
    <property type="component" value="Unassembled WGS sequence"/>
</dbReference>